<organism evidence="1 2">
    <name type="scientific">Sutcliffiella horikoshii</name>
    <dbReference type="NCBI Taxonomy" id="79883"/>
    <lineage>
        <taxon>Bacteria</taxon>
        <taxon>Bacillati</taxon>
        <taxon>Bacillota</taxon>
        <taxon>Bacilli</taxon>
        <taxon>Bacillales</taxon>
        <taxon>Bacillaceae</taxon>
        <taxon>Sutcliffiella</taxon>
    </lineage>
</organism>
<reference evidence="1 2" key="1">
    <citation type="submission" date="2017-04" db="EMBL/GenBank/DDBJ databases">
        <title>Complete Genome Sequence of the Bacillus horikoshii 20a strain from Cuatro Cienegas, Coahuila, Mexico.</title>
        <authorList>
            <person name="Zarza E."/>
            <person name="Alcaraz L.D."/>
            <person name="Aguilar-Salinas B."/>
            <person name="Islas A."/>
            <person name="Olmedo-Alvarez G."/>
        </authorList>
    </citation>
    <scope>NUCLEOTIDE SEQUENCE [LARGE SCALE GENOMIC DNA]</scope>
    <source>
        <strain evidence="1 2">20a</strain>
    </source>
</reference>
<sequence length="226" mass="26850">MNNFEVTFDDYKGWFEKYKKNNDVREINFQNEVVKKFISAICADLDVENSEKKGPDTAKHDYLQYCGTYIDKTGKEKAFTPDLVIAKNWNWMNKEYEVEYRAIVEVKSPYQQPIYNKNYEKYGENLKNELRRHLSAKNNDKVILTDAMKWEFYKKNEEDNELVPIRTIRLYDLSGGGGKWEWKKGEQGIVENDVIKGFGDNLPYTKPIEEFVELKNFLKEFLNNEE</sequence>
<dbReference type="EMBL" id="CP020880">
    <property type="protein sequence ID" value="ART75073.1"/>
    <property type="molecule type" value="Genomic_DNA"/>
</dbReference>
<name>A0ABM6KFA9_9BACI</name>
<keyword evidence="2" id="KW-1185">Reference proteome</keyword>
<evidence type="ECO:0000313" key="1">
    <source>
        <dbReference type="EMBL" id="ART75073.1"/>
    </source>
</evidence>
<proteinExistence type="predicted"/>
<gene>
    <name evidence="1" type="ORF">B4U37_02990</name>
</gene>
<protein>
    <submittedName>
        <fullName evidence="1">Uncharacterized protein</fullName>
    </submittedName>
</protein>
<dbReference type="GeneID" id="96737400"/>
<accession>A0ABM6KFA9</accession>
<dbReference type="Proteomes" id="UP000195573">
    <property type="component" value="Chromosome"/>
</dbReference>
<evidence type="ECO:0000313" key="2">
    <source>
        <dbReference type="Proteomes" id="UP000195573"/>
    </source>
</evidence>
<dbReference type="RefSeq" id="WP_088017007.1">
    <property type="nucleotide sequence ID" value="NZ_CP020880.1"/>
</dbReference>